<dbReference type="InterPro" id="IPR017871">
    <property type="entry name" value="ABC_transporter-like_CS"/>
</dbReference>
<dbReference type="PANTHER" id="PTHR42855:SF2">
    <property type="entry name" value="DRUG RESISTANCE ABC TRANSPORTER,ATP-BINDING PROTEIN"/>
    <property type="match status" value="1"/>
</dbReference>
<dbReference type="GO" id="GO:0005524">
    <property type="term" value="F:ATP binding"/>
    <property type="evidence" value="ECO:0007669"/>
    <property type="project" value="UniProtKB-KW"/>
</dbReference>
<dbReference type="EMBL" id="DWZA01000051">
    <property type="protein sequence ID" value="HJA71059.1"/>
    <property type="molecule type" value="Genomic_DNA"/>
</dbReference>
<evidence type="ECO:0000313" key="6">
    <source>
        <dbReference type="Proteomes" id="UP000823900"/>
    </source>
</evidence>
<keyword evidence="3" id="KW-0175">Coiled coil</keyword>
<feature type="domain" description="ABC transporter" evidence="4">
    <location>
        <begin position="312"/>
        <end position="512"/>
    </location>
</feature>
<evidence type="ECO:0000313" key="5">
    <source>
        <dbReference type="EMBL" id="HJA71059.1"/>
    </source>
</evidence>
<organism evidence="5 6">
    <name type="scientific">Candidatus Lachnoclostridium stercoravium</name>
    <dbReference type="NCBI Taxonomy" id="2838633"/>
    <lineage>
        <taxon>Bacteria</taxon>
        <taxon>Bacillati</taxon>
        <taxon>Bacillota</taxon>
        <taxon>Clostridia</taxon>
        <taxon>Lachnospirales</taxon>
        <taxon>Lachnospiraceae</taxon>
    </lineage>
</organism>
<feature type="coiled-coil region" evidence="3">
    <location>
        <begin position="265"/>
        <end position="299"/>
    </location>
</feature>
<dbReference type="PROSITE" id="PS50893">
    <property type="entry name" value="ABC_TRANSPORTER_2"/>
    <property type="match status" value="2"/>
</dbReference>
<dbReference type="Gene3D" id="3.40.50.300">
    <property type="entry name" value="P-loop containing nucleotide triphosphate hydrolases"/>
    <property type="match status" value="2"/>
</dbReference>
<dbReference type="GO" id="GO:0016887">
    <property type="term" value="F:ATP hydrolysis activity"/>
    <property type="evidence" value="ECO:0007669"/>
    <property type="project" value="InterPro"/>
</dbReference>
<dbReference type="SMART" id="SM00382">
    <property type="entry name" value="AAA"/>
    <property type="match status" value="2"/>
</dbReference>
<accession>A0A9D2HIE0</accession>
<name>A0A9D2HIE0_9FIRM</name>
<keyword evidence="2 5" id="KW-0067">ATP-binding</keyword>
<reference evidence="5" key="2">
    <citation type="submission" date="2021-04" db="EMBL/GenBank/DDBJ databases">
        <authorList>
            <person name="Gilroy R."/>
        </authorList>
    </citation>
    <scope>NUCLEOTIDE SEQUENCE</scope>
    <source>
        <strain evidence="5">CHK178-16964</strain>
    </source>
</reference>
<dbReference type="InterPro" id="IPR003439">
    <property type="entry name" value="ABC_transporter-like_ATP-bd"/>
</dbReference>
<dbReference type="PROSITE" id="PS00211">
    <property type="entry name" value="ABC_TRANSPORTER_1"/>
    <property type="match status" value="2"/>
</dbReference>
<evidence type="ECO:0000259" key="4">
    <source>
        <dbReference type="PROSITE" id="PS50893"/>
    </source>
</evidence>
<dbReference type="Proteomes" id="UP000823900">
    <property type="component" value="Unassembled WGS sequence"/>
</dbReference>
<reference evidence="5" key="1">
    <citation type="journal article" date="2021" name="PeerJ">
        <title>Extensive microbial diversity within the chicken gut microbiome revealed by metagenomics and culture.</title>
        <authorList>
            <person name="Gilroy R."/>
            <person name="Ravi A."/>
            <person name="Getino M."/>
            <person name="Pursley I."/>
            <person name="Horton D.L."/>
            <person name="Alikhan N.F."/>
            <person name="Baker D."/>
            <person name="Gharbi K."/>
            <person name="Hall N."/>
            <person name="Watson M."/>
            <person name="Adriaenssens E.M."/>
            <person name="Foster-Nyarko E."/>
            <person name="Jarju S."/>
            <person name="Secka A."/>
            <person name="Antonio M."/>
            <person name="Oren A."/>
            <person name="Chaudhuri R.R."/>
            <person name="La Ragione R."/>
            <person name="Hildebrand F."/>
            <person name="Pallen M.J."/>
        </authorList>
    </citation>
    <scope>NUCLEOTIDE SEQUENCE</scope>
    <source>
        <strain evidence="5">CHK178-16964</strain>
    </source>
</reference>
<evidence type="ECO:0000256" key="1">
    <source>
        <dbReference type="ARBA" id="ARBA00022741"/>
    </source>
</evidence>
<dbReference type="SUPFAM" id="SSF52540">
    <property type="entry name" value="P-loop containing nucleoside triphosphate hydrolases"/>
    <property type="match status" value="2"/>
</dbReference>
<protein>
    <submittedName>
        <fullName evidence="5">ATP-binding cassette domain-containing protein</fullName>
    </submittedName>
</protein>
<dbReference type="AlphaFoldDB" id="A0A9D2HIE0"/>
<dbReference type="NCBIfam" id="NF000355">
    <property type="entry name" value="ribo_prot_ABC_F"/>
    <property type="match status" value="1"/>
</dbReference>
<dbReference type="PANTHER" id="PTHR42855">
    <property type="entry name" value="ABC TRANSPORTER ATP-BINDING SUBUNIT"/>
    <property type="match status" value="1"/>
</dbReference>
<feature type="domain" description="ABC transporter" evidence="4">
    <location>
        <begin position="4"/>
        <end position="212"/>
    </location>
</feature>
<evidence type="ECO:0000256" key="2">
    <source>
        <dbReference type="ARBA" id="ARBA00022840"/>
    </source>
</evidence>
<proteinExistence type="predicted"/>
<dbReference type="CDD" id="cd03221">
    <property type="entry name" value="ABCF_EF-3"/>
    <property type="match status" value="2"/>
</dbReference>
<dbReference type="Pfam" id="PF00005">
    <property type="entry name" value="ABC_tran"/>
    <property type="match status" value="2"/>
</dbReference>
<keyword evidence="1" id="KW-0547">Nucleotide-binding</keyword>
<dbReference type="InterPro" id="IPR003593">
    <property type="entry name" value="AAA+_ATPase"/>
</dbReference>
<sequence>MSLIQVSNLTFAYEGSYDNIFEDVSFQIDTDWKLGFTGRNGRGKTTFLKLLMGEYEYQGKISASVDFEYFPFPVDEAKTAVEIAFELNPFCGLWELEKELFRLNMSEDVLTRPFFSLSYGERTKILLAVLFLKENAFLLIDEPTNHLDREARETVGRYLNGKKGFILVSHDRTLLNDCTDHTMAINKTDIQIQKGNFSSWFENKRRQDEFELHENEKLKKDIRRLTESSRQAGKWADDVEATKIGKKSHVRGQLVANRDYIGEKSRRMQQRRKNLEKRQEKAMEEKKSLLKNVEEAERLKLMPESFYADRMAEFKNVYFGYSQESNPGKKAEPVSFSLFQGERLALEGGNGCGKSSILKLLLKEGERKNGGKFFAEEKELWHSGEIAVASGLKISYVPQSAEFLRGSLRDFAREWSLDETLFLAMLRKLDLSRDQFEKGMENYSQGQKKKVLLAKSLCEKAHVYVWDEPLNYVDIFTRMQLEDMILEYSPTMIFVEHDRAFADKIATKKITL</sequence>
<comment type="caution">
    <text evidence="5">The sequence shown here is derived from an EMBL/GenBank/DDBJ whole genome shotgun (WGS) entry which is preliminary data.</text>
</comment>
<dbReference type="InterPro" id="IPR051309">
    <property type="entry name" value="ABCF_ATPase"/>
</dbReference>
<gene>
    <name evidence="5" type="ORF">IAA07_05680</name>
</gene>
<evidence type="ECO:0000256" key="3">
    <source>
        <dbReference type="SAM" id="Coils"/>
    </source>
</evidence>
<dbReference type="InterPro" id="IPR027417">
    <property type="entry name" value="P-loop_NTPase"/>
</dbReference>